<dbReference type="SMART" id="SM00507">
    <property type="entry name" value="HNHc"/>
    <property type="match status" value="1"/>
</dbReference>
<sequence length="474" mass="51514">MLVDTVAPPVRPVAGSPVTFDARSAYVIAQDGLDAFVDAAAQARRIEAMQQSVRVGIIHAAVEYAVQHADAFTSSNLSGERRHEMARRAVTSELATALRIAERTMLRLIDEAWSLCTQLPATLAALRAGEIDYTHARVIIDATTGLGDDERSRLDGELSIRAADVSPATLRRVARRLRDEIRAETLAERHAAALAERRLEFEPAADGMAWLHLHLDASDAMLICDRVDRVAADAADADDPRTPAQLRADVARDLLRSAVPPVGDAFHAAAATARPTVHVTVPVLTLLGSDDEPGDLDGYGPIAPEVARRLAAQAPSFTRLLTHPVDGVVLDLDRTVYRPPADLTRWLRVRDETCRFPGCNRRAVRCDLDHTDDFADGGRTAFDNLAHLCPGHHHLKHESAWSVRHRADGVLEWRSLTGRTYVTTPATSMRALPRGATRAARFPDAGSDRTDRDPNPVGDAPPTAALGYPPTPPF</sequence>
<evidence type="ECO:0000313" key="4">
    <source>
        <dbReference type="Proteomes" id="UP000832097"/>
    </source>
</evidence>
<keyword evidence="3" id="KW-0255">Endonuclease</keyword>
<dbReference type="RefSeq" id="WP_243558391.1">
    <property type="nucleotide sequence ID" value="NZ_CP094528.1"/>
</dbReference>
<dbReference type="CDD" id="cd00085">
    <property type="entry name" value="HNHc"/>
    <property type="match status" value="1"/>
</dbReference>
<dbReference type="EMBL" id="CP094528">
    <property type="protein sequence ID" value="UOE45772.1"/>
    <property type="molecule type" value="Genomic_DNA"/>
</dbReference>
<accession>A0ABY4C2V6</accession>
<keyword evidence="3" id="KW-0378">Hydrolase</keyword>
<evidence type="ECO:0000313" key="3">
    <source>
        <dbReference type="EMBL" id="UOE45772.1"/>
    </source>
</evidence>
<gene>
    <name evidence="3" type="ORF">MTO99_08520</name>
</gene>
<reference evidence="3 4" key="1">
    <citation type="submission" date="2022-03" db="EMBL/GenBank/DDBJ databases">
        <title>Mucilaginibacter sp. isolated from the gut of Protaetia brevitarsis seulensis larvae.</title>
        <authorList>
            <person name="Won M."/>
            <person name="Kim S.-J."/>
            <person name="Kwon S.-W."/>
        </authorList>
    </citation>
    <scope>NUCLEOTIDE SEQUENCE [LARGE SCALE GENOMIC DNA]</scope>
    <source>
        <strain evidence="3 4">CFWR-12</strain>
    </source>
</reference>
<feature type="domain" description="HNH nuclease" evidence="2">
    <location>
        <begin position="342"/>
        <end position="394"/>
    </location>
</feature>
<dbReference type="Proteomes" id="UP000832097">
    <property type="component" value="Chromosome"/>
</dbReference>
<dbReference type="Pfam" id="PF02720">
    <property type="entry name" value="DUF222"/>
    <property type="match status" value="1"/>
</dbReference>
<dbReference type="InterPro" id="IPR003870">
    <property type="entry name" value="DUF222"/>
</dbReference>
<evidence type="ECO:0000259" key="2">
    <source>
        <dbReference type="SMART" id="SM00507"/>
    </source>
</evidence>
<name>A0ABY4C2V6_9MICO</name>
<keyword evidence="4" id="KW-1185">Reference proteome</keyword>
<dbReference type="InterPro" id="IPR003615">
    <property type="entry name" value="HNH_nuc"/>
</dbReference>
<keyword evidence="3" id="KW-0540">Nuclease</keyword>
<protein>
    <submittedName>
        <fullName evidence="3">HNH endonuclease</fullName>
    </submittedName>
</protein>
<proteinExistence type="predicted"/>
<organism evidence="3 4">
    <name type="scientific">Agromyces larvae</name>
    <dbReference type="NCBI Taxonomy" id="2929802"/>
    <lineage>
        <taxon>Bacteria</taxon>
        <taxon>Bacillati</taxon>
        <taxon>Actinomycetota</taxon>
        <taxon>Actinomycetes</taxon>
        <taxon>Micrococcales</taxon>
        <taxon>Microbacteriaceae</taxon>
        <taxon>Agromyces</taxon>
    </lineage>
</organism>
<dbReference type="GO" id="GO:0004519">
    <property type="term" value="F:endonuclease activity"/>
    <property type="evidence" value="ECO:0007669"/>
    <property type="project" value="UniProtKB-KW"/>
</dbReference>
<evidence type="ECO:0000256" key="1">
    <source>
        <dbReference type="SAM" id="MobiDB-lite"/>
    </source>
</evidence>
<feature type="region of interest" description="Disordered" evidence="1">
    <location>
        <begin position="432"/>
        <end position="474"/>
    </location>
</feature>